<dbReference type="PANTHER" id="PTHR34295">
    <property type="entry name" value="BIOTIN TRANSPORTER BIOY"/>
    <property type="match status" value="1"/>
</dbReference>
<keyword evidence="2 3" id="KW-0472">Membrane</keyword>
<comment type="similarity">
    <text evidence="1 2">Belongs to the BioY family.</text>
</comment>
<dbReference type="EMBL" id="JACOOL010000013">
    <property type="protein sequence ID" value="MBC5638202.1"/>
    <property type="molecule type" value="Genomic_DNA"/>
</dbReference>
<dbReference type="RefSeq" id="WP_186870912.1">
    <property type="nucleotide sequence ID" value="NZ_JACOOL010000013.1"/>
</dbReference>
<proteinExistence type="inferred from homology"/>
<feature type="transmembrane region" description="Helical" evidence="3">
    <location>
        <begin position="89"/>
        <end position="111"/>
    </location>
</feature>
<dbReference type="Gene3D" id="1.10.1760.20">
    <property type="match status" value="1"/>
</dbReference>
<keyword evidence="5" id="KW-1185">Reference proteome</keyword>
<evidence type="ECO:0000256" key="1">
    <source>
        <dbReference type="ARBA" id="ARBA00010692"/>
    </source>
</evidence>
<feature type="transmembrane region" description="Helical" evidence="3">
    <location>
        <begin position="12"/>
        <end position="34"/>
    </location>
</feature>
<dbReference type="AlphaFoldDB" id="A0A923L7X5"/>
<accession>A0A923L7X5</accession>
<keyword evidence="2" id="KW-0813">Transport</keyword>
<organism evidence="4 5">
    <name type="scientific">Ornithinibacillus hominis</name>
    <dbReference type="NCBI Taxonomy" id="2763055"/>
    <lineage>
        <taxon>Bacteria</taxon>
        <taxon>Bacillati</taxon>
        <taxon>Bacillota</taxon>
        <taxon>Bacilli</taxon>
        <taxon>Bacillales</taxon>
        <taxon>Bacillaceae</taxon>
        <taxon>Ornithinibacillus</taxon>
    </lineage>
</organism>
<evidence type="ECO:0000313" key="5">
    <source>
        <dbReference type="Proteomes" id="UP000637359"/>
    </source>
</evidence>
<feature type="transmembrane region" description="Helical" evidence="3">
    <location>
        <begin position="123"/>
        <end position="146"/>
    </location>
</feature>
<reference evidence="4" key="1">
    <citation type="submission" date="2020-08" db="EMBL/GenBank/DDBJ databases">
        <title>Genome public.</title>
        <authorList>
            <person name="Liu C."/>
            <person name="Sun Q."/>
        </authorList>
    </citation>
    <scope>NUCLEOTIDE SEQUENCE</scope>
    <source>
        <strain evidence="4">BX22</strain>
    </source>
</reference>
<dbReference type="GO" id="GO:0005886">
    <property type="term" value="C:plasma membrane"/>
    <property type="evidence" value="ECO:0007669"/>
    <property type="project" value="UniProtKB-SubCell"/>
</dbReference>
<keyword evidence="2" id="KW-1003">Cell membrane</keyword>
<feature type="transmembrane region" description="Helical" evidence="3">
    <location>
        <begin position="40"/>
        <end position="57"/>
    </location>
</feature>
<comment type="subcellular location">
    <subcellularLocation>
        <location evidence="2">Cell membrane</location>
        <topology evidence="2">Multi-pass membrane protein</topology>
    </subcellularLocation>
</comment>
<sequence>MRNIKPIEITVGALFVCLMAIGANIAVWFPFLAIPIGGTSVPLSLQTFFSILAGLMLGKKLGSLAMVTYVLVGTAGVPIFAGMEAGPMQLITPTGGFLLSFIIVAFVAGWITERSNQPSVPKYVIASLIGLTINYLIGVTFMYFSMNLWLNLSISYKFAWIGMVPFLIKDVALSCLAAVFTVRIANRIPMKWKTARLS</sequence>
<dbReference type="PIRSF" id="PIRSF016661">
    <property type="entry name" value="BioY"/>
    <property type="match status" value="1"/>
</dbReference>
<gene>
    <name evidence="4" type="ORF">H8S33_15505</name>
</gene>
<comment type="caution">
    <text evidence="4">The sequence shown here is derived from an EMBL/GenBank/DDBJ whole genome shotgun (WGS) entry which is preliminary data.</text>
</comment>
<evidence type="ECO:0000313" key="4">
    <source>
        <dbReference type="EMBL" id="MBC5638202.1"/>
    </source>
</evidence>
<feature type="transmembrane region" description="Helical" evidence="3">
    <location>
        <begin position="158"/>
        <end position="182"/>
    </location>
</feature>
<dbReference type="Proteomes" id="UP000637359">
    <property type="component" value="Unassembled WGS sequence"/>
</dbReference>
<dbReference type="GO" id="GO:0015225">
    <property type="term" value="F:biotin transmembrane transporter activity"/>
    <property type="evidence" value="ECO:0007669"/>
    <property type="project" value="UniProtKB-UniRule"/>
</dbReference>
<feature type="transmembrane region" description="Helical" evidence="3">
    <location>
        <begin position="64"/>
        <end position="83"/>
    </location>
</feature>
<name>A0A923L7X5_9BACI</name>
<evidence type="ECO:0000256" key="3">
    <source>
        <dbReference type="SAM" id="Phobius"/>
    </source>
</evidence>
<dbReference type="InterPro" id="IPR003784">
    <property type="entry name" value="BioY"/>
</dbReference>
<dbReference type="PANTHER" id="PTHR34295:SF1">
    <property type="entry name" value="BIOTIN TRANSPORTER BIOY"/>
    <property type="match status" value="1"/>
</dbReference>
<dbReference type="Pfam" id="PF02632">
    <property type="entry name" value="BioY"/>
    <property type="match status" value="1"/>
</dbReference>
<protein>
    <recommendedName>
        <fullName evidence="2">Biotin transporter</fullName>
    </recommendedName>
</protein>
<evidence type="ECO:0000256" key="2">
    <source>
        <dbReference type="PIRNR" id="PIRNR016661"/>
    </source>
</evidence>
<keyword evidence="3" id="KW-0812">Transmembrane</keyword>
<keyword evidence="3" id="KW-1133">Transmembrane helix</keyword>